<dbReference type="GO" id="GO:0071897">
    <property type="term" value="P:DNA biosynthetic process"/>
    <property type="evidence" value="ECO:0007669"/>
    <property type="project" value="UniProtKB-ARBA"/>
</dbReference>
<dbReference type="InterPro" id="IPR000477">
    <property type="entry name" value="RT_dom"/>
</dbReference>
<organism evidence="2">
    <name type="scientific">Sipha flava</name>
    <name type="common">yellow sugarcane aphid</name>
    <dbReference type="NCBI Taxonomy" id="143950"/>
    <lineage>
        <taxon>Eukaryota</taxon>
        <taxon>Metazoa</taxon>
        <taxon>Ecdysozoa</taxon>
        <taxon>Arthropoda</taxon>
        <taxon>Hexapoda</taxon>
        <taxon>Insecta</taxon>
        <taxon>Pterygota</taxon>
        <taxon>Neoptera</taxon>
        <taxon>Paraneoptera</taxon>
        <taxon>Hemiptera</taxon>
        <taxon>Sternorrhyncha</taxon>
        <taxon>Aphidomorpha</taxon>
        <taxon>Aphidoidea</taxon>
        <taxon>Aphididae</taxon>
        <taxon>Sipha</taxon>
    </lineage>
</organism>
<dbReference type="EMBL" id="GGMS01002302">
    <property type="protein sequence ID" value="MBY71505.1"/>
    <property type="molecule type" value="Transcribed_RNA"/>
</dbReference>
<proteinExistence type="predicted"/>
<evidence type="ECO:0000313" key="2">
    <source>
        <dbReference type="EMBL" id="MBY71505.1"/>
    </source>
</evidence>
<evidence type="ECO:0000259" key="1">
    <source>
        <dbReference type="Pfam" id="PF00078"/>
    </source>
</evidence>
<gene>
    <name evidence="2" type="ORF">g.147778</name>
</gene>
<dbReference type="SUPFAM" id="SSF56672">
    <property type="entry name" value="DNA/RNA polymerases"/>
    <property type="match status" value="1"/>
</dbReference>
<reference evidence="2" key="1">
    <citation type="submission" date="2018-04" db="EMBL/GenBank/DDBJ databases">
        <title>Transcriptome assembly of Sipha flava.</title>
        <authorList>
            <person name="Scully E.D."/>
            <person name="Geib S.M."/>
            <person name="Palmer N.A."/>
            <person name="Koch K."/>
            <person name="Bradshaw J."/>
            <person name="Heng-Moss T."/>
            <person name="Sarath G."/>
        </authorList>
    </citation>
    <scope>NUCLEOTIDE SEQUENCE</scope>
</reference>
<protein>
    <recommendedName>
        <fullName evidence="1">Reverse transcriptase domain-containing protein</fullName>
    </recommendedName>
</protein>
<dbReference type="InterPro" id="IPR043502">
    <property type="entry name" value="DNA/RNA_pol_sf"/>
</dbReference>
<name>A0A2S2Q149_9HEMI</name>
<dbReference type="AlphaFoldDB" id="A0A2S2Q149"/>
<dbReference type="Pfam" id="PF00078">
    <property type="entry name" value="RVT_1"/>
    <property type="match status" value="1"/>
</dbReference>
<sequence length="102" mass="11757">MNFIIKQLNTFGYEYLVYADDLVIFSNNSDIDLAIDSLNNSLDLLQNLLSSSFFSIAPEKCKTIIFIRRRFLLSSEITINDFLIPIVQNIKYLGLTLDSKLR</sequence>
<feature type="domain" description="Reverse transcriptase" evidence="1">
    <location>
        <begin position="1"/>
        <end position="97"/>
    </location>
</feature>
<accession>A0A2S2Q149</accession>